<proteinExistence type="predicted"/>
<evidence type="ECO:0000259" key="1">
    <source>
        <dbReference type="Pfam" id="PF02211"/>
    </source>
</evidence>
<dbReference type="Pfam" id="PF02211">
    <property type="entry name" value="NHase_beta_C"/>
    <property type="match status" value="1"/>
</dbReference>
<dbReference type="OrthoDB" id="3478924at2"/>
<protein>
    <recommendedName>
        <fullName evidence="1">Nitrile hydratase beta subunit domain-containing protein</fullName>
    </recommendedName>
</protein>
<gene>
    <name evidence="2" type="ORF">DQ393_30660</name>
</gene>
<dbReference type="AlphaFoldDB" id="A0A329Y243"/>
<feature type="domain" description="Nitrile hydratase beta subunit" evidence="1">
    <location>
        <begin position="32"/>
        <end position="126"/>
    </location>
</feature>
<evidence type="ECO:0000313" key="2">
    <source>
        <dbReference type="EMBL" id="RAX37756.1"/>
    </source>
</evidence>
<reference evidence="2 3" key="1">
    <citation type="submission" date="2018-06" db="EMBL/GenBank/DDBJ databases">
        <title>Whole Genome Sequence of an efficient microsymbiont, Rhizobium tropici.</title>
        <authorList>
            <person name="Srinivasan R."/>
            <person name="Singh H.V."/>
            <person name="Srivastava R."/>
            <person name="Kumari B."/>
            <person name="Radhakrishna A."/>
        </authorList>
    </citation>
    <scope>NUCLEOTIDE SEQUENCE [LARGE SCALE GENOMIC DNA]</scope>
    <source>
        <strain evidence="2 3">IGFRI Rhizo-19</strain>
    </source>
</reference>
<evidence type="ECO:0000313" key="3">
    <source>
        <dbReference type="Proteomes" id="UP000251205"/>
    </source>
</evidence>
<dbReference type="Gene3D" id="2.30.30.50">
    <property type="match status" value="1"/>
</dbReference>
<dbReference type="Proteomes" id="UP000251205">
    <property type="component" value="Unassembled WGS sequence"/>
</dbReference>
<dbReference type="EMBL" id="QMKK01000058">
    <property type="protein sequence ID" value="RAX37756.1"/>
    <property type="molecule type" value="Genomic_DNA"/>
</dbReference>
<comment type="caution">
    <text evidence="2">The sequence shown here is derived from an EMBL/GenBank/DDBJ whole genome shotgun (WGS) entry which is preliminary data.</text>
</comment>
<accession>A0A329Y243</accession>
<sequence>MKPGSPSFRQRRLTMLPKEMVAVAIATGAPTLRAIGTLPKFRVGDVIKTANDSVSTHTRLPGYARDKRGTIVAYEGAHVFPDSHSIGLGERPNHLYRVRFESETLWGKGSDGPGAVYLNLWESYLTVGDLS</sequence>
<name>A0A329Y243_RHITR</name>
<dbReference type="SUPFAM" id="SSF50090">
    <property type="entry name" value="Electron transport accessory proteins"/>
    <property type="match status" value="1"/>
</dbReference>
<dbReference type="InterPro" id="IPR008990">
    <property type="entry name" value="Elect_transpt_acc-like_dom_sf"/>
</dbReference>
<organism evidence="2 3">
    <name type="scientific">Rhizobium tropici</name>
    <dbReference type="NCBI Taxonomy" id="398"/>
    <lineage>
        <taxon>Bacteria</taxon>
        <taxon>Pseudomonadati</taxon>
        <taxon>Pseudomonadota</taxon>
        <taxon>Alphaproteobacteria</taxon>
        <taxon>Hyphomicrobiales</taxon>
        <taxon>Rhizobiaceae</taxon>
        <taxon>Rhizobium/Agrobacterium group</taxon>
        <taxon>Rhizobium</taxon>
    </lineage>
</organism>
<dbReference type="InterPro" id="IPR024690">
    <property type="entry name" value="CN_hydtase_beta_dom_C"/>
</dbReference>